<dbReference type="InterPro" id="IPR036938">
    <property type="entry name" value="PAP2/HPO_sf"/>
</dbReference>
<proteinExistence type="predicted"/>
<evidence type="ECO:0000313" key="5">
    <source>
        <dbReference type="Proteomes" id="UP000199012"/>
    </source>
</evidence>
<dbReference type="InterPro" id="IPR000326">
    <property type="entry name" value="PAP2/HPO"/>
</dbReference>
<dbReference type="SMART" id="SM00014">
    <property type="entry name" value="acidPPc"/>
    <property type="match status" value="1"/>
</dbReference>
<gene>
    <name evidence="4" type="ORF">SAMN05421867_103151</name>
</gene>
<feature type="domain" description="Phosphatidic acid phosphatase type 2/haloperoxidase" evidence="3">
    <location>
        <begin position="81"/>
        <end position="212"/>
    </location>
</feature>
<dbReference type="Gene3D" id="1.20.144.10">
    <property type="entry name" value="Phosphatidic acid phosphatase type 2/haloperoxidase"/>
    <property type="match status" value="1"/>
</dbReference>
<evidence type="ECO:0000256" key="2">
    <source>
        <dbReference type="SAM" id="Phobius"/>
    </source>
</evidence>
<feature type="transmembrane region" description="Helical" evidence="2">
    <location>
        <begin position="144"/>
        <end position="163"/>
    </location>
</feature>
<evidence type="ECO:0000256" key="1">
    <source>
        <dbReference type="SAM" id="MobiDB-lite"/>
    </source>
</evidence>
<protein>
    <submittedName>
        <fullName evidence="4">PAP2 superfamily protein</fullName>
    </submittedName>
</protein>
<name>A0A1I0WRL7_9CELL</name>
<keyword evidence="2" id="KW-0472">Membrane</keyword>
<feature type="transmembrane region" description="Helical" evidence="2">
    <location>
        <begin position="170"/>
        <end position="191"/>
    </location>
</feature>
<organism evidence="4 5">
    <name type="scientific">Cellulomonas marina</name>
    <dbReference type="NCBI Taxonomy" id="988821"/>
    <lineage>
        <taxon>Bacteria</taxon>
        <taxon>Bacillati</taxon>
        <taxon>Actinomycetota</taxon>
        <taxon>Actinomycetes</taxon>
        <taxon>Micrococcales</taxon>
        <taxon>Cellulomonadaceae</taxon>
        <taxon>Cellulomonas</taxon>
    </lineage>
</organism>
<dbReference type="RefSeq" id="WP_090031133.1">
    <property type="nucleotide sequence ID" value="NZ_BONM01000002.1"/>
</dbReference>
<sequence>MTAPTSVIAPGDRPAGPARGTRPGLAALCLLVAAAAAAGVLALHRLLVGTATGQGVDQLAWEGALHGQSRLWGPATAVLEVVSVGFIAAVLLAAATIAVARRRPWLAVQVALLMGGANVTTRVLKHHLLERPDLGIGSYDENTLPSGHTTAAASVSAALLLVVPPRVRPVVAVLGAGYTAATGVSTLVGQWHRPSDVVAALLVVLAWGAVVCALVALRPTVRPTVGPTVRPVVGRTRTGRAPRRTAAGVTGATLLVGALAAGVAGALALGWTAAQVRAGEVVEDRTGLLTAYAGGAAASVAATALVFGLLLLLREAAGRPSWRAARGPSPAPGTGAGVVGTGGPAARARGAAA</sequence>
<feature type="compositionally biased region" description="Low complexity" evidence="1">
    <location>
        <begin position="344"/>
        <end position="353"/>
    </location>
</feature>
<feature type="transmembrane region" description="Helical" evidence="2">
    <location>
        <begin position="291"/>
        <end position="313"/>
    </location>
</feature>
<dbReference type="Proteomes" id="UP000199012">
    <property type="component" value="Unassembled WGS sequence"/>
</dbReference>
<reference evidence="4 5" key="1">
    <citation type="submission" date="2016-10" db="EMBL/GenBank/DDBJ databases">
        <authorList>
            <person name="de Groot N.N."/>
        </authorList>
    </citation>
    <scope>NUCLEOTIDE SEQUENCE [LARGE SCALE GENOMIC DNA]</scope>
    <source>
        <strain evidence="4 5">CGMCC 4.6945</strain>
    </source>
</reference>
<dbReference type="Pfam" id="PF01569">
    <property type="entry name" value="PAP2"/>
    <property type="match status" value="1"/>
</dbReference>
<dbReference type="OrthoDB" id="3240395at2"/>
<dbReference type="AlphaFoldDB" id="A0A1I0WRL7"/>
<dbReference type="STRING" id="988821.SAMN05421867_103151"/>
<feature type="transmembrane region" description="Helical" evidence="2">
    <location>
        <begin position="245"/>
        <end position="271"/>
    </location>
</feature>
<feature type="region of interest" description="Disordered" evidence="1">
    <location>
        <begin position="321"/>
        <end position="353"/>
    </location>
</feature>
<keyword evidence="2" id="KW-1133">Transmembrane helix</keyword>
<accession>A0A1I0WRL7</accession>
<evidence type="ECO:0000259" key="3">
    <source>
        <dbReference type="SMART" id="SM00014"/>
    </source>
</evidence>
<feature type="transmembrane region" description="Helical" evidence="2">
    <location>
        <begin position="197"/>
        <end position="217"/>
    </location>
</feature>
<feature type="compositionally biased region" description="Gly residues" evidence="1">
    <location>
        <begin position="334"/>
        <end position="343"/>
    </location>
</feature>
<feature type="transmembrane region" description="Helical" evidence="2">
    <location>
        <begin position="106"/>
        <end position="124"/>
    </location>
</feature>
<dbReference type="EMBL" id="FOKA01000003">
    <property type="protein sequence ID" value="SFA90790.1"/>
    <property type="molecule type" value="Genomic_DNA"/>
</dbReference>
<dbReference type="SUPFAM" id="SSF48317">
    <property type="entry name" value="Acid phosphatase/Vanadium-dependent haloperoxidase"/>
    <property type="match status" value="1"/>
</dbReference>
<feature type="transmembrane region" description="Helical" evidence="2">
    <location>
        <begin position="77"/>
        <end position="99"/>
    </location>
</feature>
<keyword evidence="2" id="KW-0812">Transmembrane</keyword>
<keyword evidence="5" id="KW-1185">Reference proteome</keyword>
<evidence type="ECO:0000313" key="4">
    <source>
        <dbReference type="EMBL" id="SFA90790.1"/>
    </source>
</evidence>